<dbReference type="GO" id="GO:0043041">
    <property type="term" value="P:amino acid activation for nonribosomal peptide biosynthetic process"/>
    <property type="evidence" value="ECO:0007669"/>
    <property type="project" value="TreeGrafter"/>
</dbReference>
<dbReference type="GO" id="GO:0005829">
    <property type="term" value="C:cytosol"/>
    <property type="evidence" value="ECO:0007669"/>
    <property type="project" value="TreeGrafter"/>
</dbReference>
<evidence type="ECO:0000259" key="2">
    <source>
        <dbReference type="Pfam" id="PF00668"/>
    </source>
</evidence>
<dbReference type="GO" id="GO:0008610">
    <property type="term" value="P:lipid biosynthetic process"/>
    <property type="evidence" value="ECO:0007669"/>
    <property type="project" value="UniProtKB-ARBA"/>
</dbReference>
<dbReference type="SUPFAM" id="SSF52777">
    <property type="entry name" value="CoA-dependent acyltransferases"/>
    <property type="match status" value="2"/>
</dbReference>
<reference evidence="3 4" key="1">
    <citation type="submission" date="2019-05" db="EMBL/GenBank/DDBJ databases">
        <title>Comparative genomics and metabolomics analyses of clavulanic acid producing Streptomyces species provides insight into specialized metabolism and evolution of beta-lactam biosynthetic gene clusters.</title>
        <authorList>
            <person name="Moore M.A."/>
            <person name="Cruz-Morales P."/>
            <person name="Barona Gomez F."/>
            <person name="Kapil T."/>
        </authorList>
    </citation>
    <scope>NUCLEOTIDE SEQUENCE [LARGE SCALE GENOMIC DNA]</scope>
    <source>
        <strain evidence="3 4">NRRL 5741</strain>
    </source>
</reference>
<dbReference type="PANTHER" id="PTHR45527">
    <property type="entry name" value="NONRIBOSOMAL PEPTIDE SYNTHETASE"/>
    <property type="match status" value="1"/>
</dbReference>
<dbReference type="GO" id="GO:0031177">
    <property type="term" value="F:phosphopantetheine binding"/>
    <property type="evidence" value="ECO:0007669"/>
    <property type="project" value="TreeGrafter"/>
</dbReference>
<protein>
    <recommendedName>
        <fullName evidence="2">Condensation domain-containing protein</fullName>
    </recommendedName>
</protein>
<dbReference type="EMBL" id="VCLA01000145">
    <property type="protein sequence ID" value="MQT02156.1"/>
    <property type="molecule type" value="Genomic_DNA"/>
</dbReference>
<keyword evidence="4" id="KW-1185">Reference proteome</keyword>
<feature type="compositionally biased region" description="Gly residues" evidence="1">
    <location>
        <begin position="249"/>
        <end position="273"/>
    </location>
</feature>
<accession>A0A646KME6</accession>
<dbReference type="AlphaFoldDB" id="A0A646KME6"/>
<evidence type="ECO:0000313" key="4">
    <source>
        <dbReference type="Proteomes" id="UP000419138"/>
    </source>
</evidence>
<evidence type="ECO:0000313" key="3">
    <source>
        <dbReference type="EMBL" id="MQT02156.1"/>
    </source>
</evidence>
<feature type="domain" description="Condensation" evidence="2">
    <location>
        <begin position="17"/>
        <end position="238"/>
    </location>
</feature>
<dbReference type="Gene3D" id="3.30.559.10">
    <property type="entry name" value="Chloramphenicol acetyltransferase-like domain"/>
    <property type="match status" value="1"/>
</dbReference>
<dbReference type="Pfam" id="PF00668">
    <property type="entry name" value="Condensation"/>
    <property type="match status" value="2"/>
</dbReference>
<dbReference type="Proteomes" id="UP000419138">
    <property type="component" value="Unassembled WGS sequence"/>
</dbReference>
<dbReference type="GO" id="GO:0009366">
    <property type="term" value="C:enterobactin synthetase complex"/>
    <property type="evidence" value="ECO:0007669"/>
    <property type="project" value="TreeGrafter"/>
</dbReference>
<dbReference type="PANTHER" id="PTHR45527:SF1">
    <property type="entry name" value="FATTY ACID SYNTHASE"/>
    <property type="match status" value="1"/>
</dbReference>
<feature type="region of interest" description="Disordered" evidence="1">
    <location>
        <begin position="234"/>
        <end position="277"/>
    </location>
</feature>
<feature type="non-terminal residue" evidence="3">
    <location>
        <position position="518"/>
    </location>
</feature>
<dbReference type="GO" id="GO:0047527">
    <property type="term" value="F:2,3-dihydroxybenzoate-serine ligase activity"/>
    <property type="evidence" value="ECO:0007669"/>
    <property type="project" value="TreeGrafter"/>
</dbReference>
<evidence type="ECO:0000256" key="1">
    <source>
        <dbReference type="SAM" id="MobiDB-lite"/>
    </source>
</evidence>
<dbReference type="GO" id="GO:0009239">
    <property type="term" value="P:enterobactin biosynthetic process"/>
    <property type="evidence" value="ECO:0007669"/>
    <property type="project" value="TreeGrafter"/>
</dbReference>
<dbReference type="Gene3D" id="3.30.559.30">
    <property type="entry name" value="Nonribosomal peptide synthetase, condensation domain"/>
    <property type="match status" value="1"/>
</dbReference>
<name>A0A646KME6_STRJU</name>
<feature type="domain" description="Condensation" evidence="2">
    <location>
        <begin position="281"/>
        <end position="493"/>
    </location>
</feature>
<gene>
    <name evidence="3" type="ORF">FF041_18665</name>
</gene>
<sequence length="518" mass="56083">MWIARLGGIMNGKSVSTLPLFDAQEGIWLAQRFEGSRRLYSAGQYIDIHGPIDTSVFERALRQAVAETEILHMRFVEDGDKVSQIVVPALEWDLPIIDLQDPHGLRALSEHGALGAEGDPRAVAEAWMRADARREIGTQSGRLFSYALFRLAPDHYIWYQSYDHLLMDAYGCSLVGRRVAAIYTALLHGRPYAPAGHASLHELMEQESAYRASEQYAHDRRYWHEHFADRPDLAGIPGHGSAAGDEANGTGGADGADGADESGGTGGTGGTGGILREAGHLPPSAVAALRATAARAQVSWPRIVVAAAAALTARMTGSDEAVLSLPVAGRMSDQARRTPCTMANILPFRLPVTAGMTFLDLAQDAGREIESLLDHQGFRGERLRRELNWPSGDRWHFGPSVNVMPMAGGILRFGEHRGIVRDLSSRRVEDFGVMVSGWSADDGMRISLEANSTMYDRDWIQASHRSFLTLLGQAAADPQLRLSELDVLAGVERSRVVEGGSGAARPVSAGSVVEAFEG</sequence>
<comment type="caution">
    <text evidence="3">The sequence shown here is derived from an EMBL/GenBank/DDBJ whole genome shotgun (WGS) entry which is preliminary data.</text>
</comment>
<proteinExistence type="predicted"/>
<organism evidence="3 4">
    <name type="scientific">Streptomyces jumonjinensis</name>
    <dbReference type="NCBI Taxonomy" id="1945"/>
    <lineage>
        <taxon>Bacteria</taxon>
        <taxon>Bacillati</taxon>
        <taxon>Actinomycetota</taxon>
        <taxon>Actinomycetes</taxon>
        <taxon>Kitasatosporales</taxon>
        <taxon>Streptomycetaceae</taxon>
        <taxon>Streptomyces</taxon>
    </lineage>
</organism>
<dbReference type="InterPro" id="IPR023213">
    <property type="entry name" value="CAT-like_dom_sf"/>
</dbReference>
<dbReference type="InterPro" id="IPR001242">
    <property type="entry name" value="Condensation_dom"/>
</dbReference>